<dbReference type="PROSITE" id="PS50048">
    <property type="entry name" value="ZN2_CY6_FUNGAL_2"/>
    <property type="match status" value="1"/>
</dbReference>
<dbReference type="CDD" id="cd00067">
    <property type="entry name" value="GAL4"/>
    <property type="match status" value="1"/>
</dbReference>
<accession>A0ABY6UK93</accession>
<keyword evidence="2" id="KW-0862">Zinc</keyword>
<evidence type="ECO:0000256" key="5">
    <source>
        <dbReference type="ARBA" id="ARBA00023242"/>
    </source>
</evidence>
<comment type="caution">
    <text evidence="8">The sequence shown here is derived from an EMBL/GenBank/DDBJ whole genome shotgun (WGS) entry which is preliminary data.</text>
</comment>
<dbReference type="InterPro" id="IPR036864">
    <property type="entry name" value="Zn2-C6_fun-type_DNA-bd_sf"/>
</dbReference>
<dbReference type="SMART" id="SM00066">
    <property type="entry name" value="GAL4"/>
    <property type="match status" value="1"/>
</dbReference>
<dbReference type="PANTHER" id="PTHR47660">
    <property type="entry name" value="TRANSCRIPTION FACTOR WITH C2H2 AND ZN(2)-CYS(6) DNA BINDING DOMAIN (EUROFUNG)-RELATED-RELATED"/>
    <property type="match status" value="1"/>
</dbReference>
<evidence type="ECO:0000313" key="9">
    <source>
        <dbReference type="Proteomes" id="UP000766486"/>
    </source>
</evidence>
<evidence type="ECO:0000256" key="3">
    <source>
        <dbReference type="ARBA" id="ARBA00023015"/>
    </source>
</evidence>
<reference evidence="8 9" key="1">
    <citation type="submission" date="2019-06" db="EMBL/GenBank/DDBJ databases">
        <authorList>
            <person name="Broberg M."/>
        </authorList>
    </citation>
    <scope>NUCLEOTIDE SEQUENCE [LARGE SCALE GENOMIC DNA]</scope>
</reference>
<keyword evidence="1" id="KW-0479">Metal-binding</keyword>
<gene>
    <name evidence="8" type="ORF">CLO192961_LOCUS305626</name>
</gene>
<dbReference type="Proteomes" id="UP000766486">
    <property type="component" value="Unassembled WGS sequence"/>
</dbReference>
<evidence type="ECO:0000259" key="7">
    <source>
        <dbReference type="PROSITE" id="PS50048"/>
    </source>
</evidence>
<evidence type="ECO:0000256" key="4">
    <source>
        <dbReference type="ARBA" id="ARBA00023163"/>
    </source>
</evidence>
<keyword evidence="5" id="KW-0539">Nucleus</keyword>
<keyword evidence="3" id="KW-0805">Transcription regulation</keyword>
<feature type="region of interest" description="Disordered" evidence="6">
    <location>
        <begin position="43"/>
        <end position="68"/>
    </location>
</feature>
<name>A0ABY6UK93_BIOOC</name>
<evidence type="ECO:0000256" key="6">
    <source>
        <dbReference type="SAM" id="MobiDB-lite"/>
    </source>
</evidence>
<proteinExistence type="predicted"/>
<evidence type="ECO:0000256" key="1">
    <source>
        <dbReference type="ARBA" id="ARBA00022723"/>
    </source>
</evidence>
<evidence type="ECO:0000256" key="2">
    <source>
        <dbReference type="ARBA" id="ARBA00022833"/>
    </source>
</evidence>
<dbReference type="SUPFAM" id="SSF57701">
    <property type="entry name" value="Zn2/Cys6 DNA-binding domain"/>
    <property type="match status" value="1"/>
</dbReference>
<dbReference type="EMBL" id="CABFNS010000833">
    <property type="protein sequence ID" value="VUC31629.1"/>
    <property type="molecule type" value="Genomic_DNA"/>
</dbReference>
<dbReference type="PANTHER" id="PTHR47660:SF3">
    <property type="entry name" value="FINGER DOMAIN PROTEIN, PUTATIVE (AFU_ORTHOLOGUE AFUA_4G03310)-RELATED"/>
    <property type="match status" value="1"/>
</dbReference>
<dbReference type="Pfam" id="PF00172">
    <property type="entry name" value="Zn_clus"/>
    <property type="match status" value="1"/>
</dbReference>
<dbReference type="InterPro" id="IPR001138">
    <property type="entry name" value="Zn2Cys6_DnaBD"/>
</dbReference>
<feature type="domain" description="Zn(2)-C6 fungal-type" evidence="7">
    <location>
        <begin position="7"/>
        <end position="37"/>
    </location>
</feature>
<dbReference type="Gene3D" id="4.10.240.10">
    <property type="entry name" value="Zn(2)-C6 fungal-type DNA-binding domain"/>
    <property type="match status" value="1"/>
</dbReference>
<evidence type="ECO:0000313" key="8">
    <source>
        <dbReference type="EMBL" id="VUC31629.1"/>
    </source>
</evidence>
<organism evidence="8 9">
    <name type="scientific">Bionectria ochroleuca</name>
    <name type="common">Gliocladium roseum</name>
    <dbReference type="NCBI Taxonomy" id="29856"/>
    <lineage>
        <taxon>Eukaryota</taxon>
        <taxon>Fungi</taxon>
        <taxon>Dikarya</taxon>
        <taxon>Ascomycota</taxon>
        <taxon>Pezizomycotina</taxon>
        <taxon>Sordariomycetes</taxon>
        <taxon>Hypocreomycetidae</taxon>
        <taxon>Hypocreales</taxon>
        <taxon>Bionectriaceae</taxon>
        <taxon>Clonostachys</taxon>
    </lineage>
</organism>
<sequence length="390" mass="43671">MPLRRRSCEACFKSRRKCDYGYPSCGTCQRTRKNCRYANAPISPSSPNSAPVLSKRPSPLNATTSQPMTSNTSWLDVIDMIEDNNAGTSLEITDLSEFTSEQLPNGGTTPSPSWTFLPAANQQSIRLLGPLGEVQPMEGSTESWQWVLDQLKSYPREFAEQSQTLFIHPDLYRDSMPTSIRAAFGASSASCLLNQSNRTMLFQIIDTEVVQLLQDYQTNLTLLDELARLQALALYQTIRIFHGGVEQRMLAEQQQTVLMGSALKLLTRSQAELKDAEAVCWTSWILAECIRRTAFVVYMLYGVHSIVQQGICIGFHTLVALPTSTALNAWNSEADHHSQLEPAKTVTYEMFTEGWPAMPHKLLPLEKFLLVPCKGINVIEAYEITEDSIF</sequence>
<keyword evidence="4" id="KW-0804">Transcription</keyword>
<keyword evidence="9" id="KW-1185">Reference proteome</keyword>
<protein>
    <recommendedName>
        <fullName evidence="7">Zn(2)-C6 fungal-type domain-containing protein</fullName>
    </recommendedName>
</protein>